<feature type="domain" description="Filamentous haemagglutinin FhaB/tRNA nuclease CdiA-like TPS" evidence="3">
    <location>
        <begin position="32"/>
        <end position="144"/>
    </location>
</feature>
<organism evidence="4 5">
    <name type="scientific">Komarekiella delphini-convector SJRDD-AB1</name>
    <dbReference type="NCBI Taxonomy" id="2593771"/>
    <lineage>
        <taxon>Bacteria</taxon>
        <taxon>Bacillati</taxon>
        <taxon>Cyanobacteriota</taxon>
        <taxon>Cyanophyceae</taxon>
        <taxon>Nostocales</taxon>
        <taxon>Nostocaceae</taxon>
        <taxon>Komarekiella</taxon>
        <taxon>Komarekiella delphini-convector</taxon>
    </lineage>
</organism>
<dbReference type="AlphaFoldDB" id="A0AA40SUX0"/>
<feature type="region of interest" description="Disordered" evidence="1">
    <location>
        <begin position="830"/>
        <end position="849"/>
    </location>
</feature>
<dbReference type="RefSeq" id="WP_191756756.1">
    <property type="nucleotide sequence ID" value="NZ_VJXY01000005.1"/>
</dbReference>
<feature type="chain" id="PRO_5041411231" evidence="2">
    <location>
        <begin position="29"/>
        <end position="892"/>
    </location>
</feature>
<evidence type="ECO:0000313" key="4">
    <source>
        <dbReference type="EMBL" id="MBD6615504.1"/>
    </source>
</evidence>
<accession>A0AA40SUX0</accession>
<gene>
    <name evidence="4" type="ORF">FNW02_06540</name>
</gene>
<dbReference type="SUPFAM" id="SSF51126">
    <property type="entry name" value="Pectin lyase-like"/>
    <property type="match status" value="3"/>
</dbReference>
<dbReference type="NCBIfam" id="TIGR01901">
    <property type="entry name" value="adhes_NPXG"/>
    <property type="match status" value="1"/>
</dbReference>
<dbReference type="InterPro" id="IPR011050">
    <property type="entry name" value="Pectin_lyase_fold/virulence"/>
</dbReference>
<keyword evidence="2" id="KW-0732">Signal</keyword>
<reference evidence="4" key="1">
    <citation type="submission" date="2019-07" db="EMBL/GenBank/DDBJ databases">
        <title>Toxilogical consequences of a new and cryptic species of cyanobacteria (Komarekiella delphini-convector) recovered from the epidermis of a bottlenose dolphin and 1500 ft. in the air.</title>
        <authorList>
            <person name="Brown A.O."/>
            <person name="Dvorak P."/>
            <person name="Villanueva C.D."/>
            <person name="Foss A.J."/>
            <person name="Garvey A.D."/>
            <person name="Gibson Q.A."/>
            <person name="Johansen J.R."/>
            <person name="Casamatta D.A."/>
        </authorList>
    </citation>
    <scope>NUCLEOTIDE SEQUENCE</scope>
    <source>
        <strain evidence="4">SJRDD-AB1</strain>
    </source>
</reference>
<dbReference type="InterPro" id="IPR008638">
    <property type="entry name" value="FhaB/CdiA-like_TPS"/>
</dbReference>
<protein>
    <submittedName>
        <fullName evidence="4">S-layer family protein</fullName>
    </submittedName>
</protein>
<evidence type="ECO:0000313" key="5">
    <source>
        <dbReference type="Proteomes" id="UP001165986"/>
    </source>
</evidence>
<proteinExistence type="predicted"/>
<feature type="signal peptide" evidence="2">
    <location>
        <begin position="1"/>
        <end position="28"/>
    </location>
</feature>
<keyword evidence="5" id="KW-1185">Reference proteome</keyword>
<dbReference type="InterPro" id="IPR012334">
    <property type="entry name" value="Pectin_lyas_fold"/>
</dbReference>
<evidence type="ECO:0000259" key="3">
    <source>
        <dbReference type="SMART" id="SM00912"/>
    </source>
</evidence>
<evidence type="ECO:0000256" key="2">
    <source>
        <dbReference type="SAM" id="SignalP"/>
    </source>
</evidence>
<evidence type="ECO:0000256" key="1">
    <source>
        <dbReference type="SAM" id="MobiDB-lite"/>
    </source>
</evidence>
<comment type="caution">
    <text evidence="4">The sequence shown here is derived from an EMBL/GenBank/DDBJ whole genome shotgun (WGS) entry which is preliminary data.</text>
</comment>
<name>A0AA40SUX0_9NOST</name>
<dbReference type="EMBL" id="VJXY01000005">
    <property type="protein sequence ID" value="MBD6615504.1"/>
    <property type="molecule type" value="Genomic_DNA"/>
</dbReference>
<dbReference type="Gene3D" id="2.160.20.10">
    <property type="entry name" value="Single-stranded right-handed beta-helix, Pectin lyase-like"/>
    <property type="match status" value="2"/>
</dbReference>
<dbReference type="SMART" id="SM00912">
    <property type="entry name" value="Haemagg_act"/>
    <property type="match status" value="1"/>
</dbReference>
<dbReference type="Proteomes" id="UP001165986">
    <property type="component" value="Unassembled WGS sequence"/>
</dbReference>
<sequence length="892" mass="91701">MISNPRKFSRLFWLPAYLLVATPTSVSAQVIPDTTLPNNSVAPSNGQTIEITGGTPKQSNLFHSFEQFSLATGSTALFKNASAFENIISRVTGKSISNIDGRIQVEGNANLFLINPNGIIFGPNATLDIRGSFIGSTANSIKFADDNEFSAVNPQASPLLTISVPVGLQYGDPGNITVQGLGNNLFLNSPTDPSVNRSDRPPGLQVDTGQTLALVGGNLTLEGGNLTTAGGRIELGSVGVGMVTLTPTNPGWMLGYDNIERFQDIQLSQAASLEASGNSGGSIQVQGRNVKLTDASAILADTLGSGSGGMLTVKATDTVQVSGFSFPPSAPPFMSRLSTDVAPEATGDGGNLIIETGRLLITDGAQISTGTFSAGNAGTLRVTAKELEIIGGSPIGASGLFAPVEADATGNGGNLTIKTDRLQISNGAQIAVSTFGSGNAGALNIQANQVELIGISPEGSPSGLFATVESGATGNGGNLLIESDRLQLTNGAQLAVSTFSDGNAGTLTVRTQNLEAIGGAPRGSSGLFAVSRATGNGGNLLIETNSLRLVDGGQIATATGGSGNAGDLIVKALESVELIGTTELGRSGLFSSAINGTGEGGNLTVSTGKLIVRDEATISVSNFSSRNPNIPPGQGAAGNLNVDANLILLDNQGILTAEAAAGDRGNINLQSDTIFLRRDSAITTNAQDTATGGNITLNTDILGAFENSDITANAKQSFGGRVIINAQGVFGAQFRGQLTPESDVTASSNLGAQFNGVVQLNTPDINPNQALVKLPSDLVDRSTQVVAVCQKTGGNEFVITGRGGLPEVPAQILRDGTVWEDLRLAWRGNQELEAKNQNSPTPKTRHPTRSQVPIIEARGWVMDANGQVTLVSHLPQTPSQSWYASSQCGSVK</sequence>
<dbReference type="Pfam" id="PF05860">
    <property type="entry name" value="TPS"/>
    <property type="match status" value="1"/>
</dbReference>